<keyword evidence="4" id="KW-1133">Transmembrane helix</keyword>
<dbReference type="Gene3D" id="2.60.40.10">
    <property type="entry name" value="Immunoglobulins"/>
    <property type="match status" value="1"/>
</dbReference>
<comment type="catalytic activity">
    <reaction evidence="1">
        <text>ATP + protein L-histidine = ADP + protein N-phospho-L-histidine.</text>
        <dbReference type="EC" id="2.7.13.3"/>
    </reaction>
</comment>
<reference evidence="6 7" key="1">
    <citation type="submission" date="2020-08" db="EMBL/GenBank/DDBJ databases">
        <title>Novel species isolated from subtropical streams in China.</title>
        <authorList>
            <person name="Lu H."/>
        </authorList>
    </citation>
    <scope>NUCLEOTIDE SEQUENCE [LARGE SCALE GENOMIC DNA]</scope>
    <source>
        <strain evidence="6 7">LX15W</strain>
    </source>
</reference>
<dbReference type="SUPFAM" id="SSF55781">
    <property type="entry name" value="GAF domain-like"/>
    <property type="match status" value="1"/>
</dbReference>
<evidence type="ECO:0000313" key="7">
    <source>
        <dbReference type="Proteomes" id="UP000624279"/>
    </source>
</evidence>
<evidence type="ECO:0000256" key="4">
    <source>
        <dbReference type="SAM" id="Phobius"/>
    </source>
</evidence>
<sequence length="1321" mass="148435">MLTWNIVTGREKACYNLSFLRILLLVFLLAFSPVFSLASPKLLAQAITNDNTSPRPILGAPVISNYDAKVYKEHTQNWSAVQDQRGVIYVGNSSGLLEFDGQRWQAIDTKSKPMIRALAIAADQTIYYGSIGDFGYLSVNQNGKVRANSLRDLIPPNALGFNDVWQIETTSHGVYFLTRSHIFRFHQGKVTEIGGKFASSQALVMNDHVFYIDSQRGLSLIDDGQIIPLPEFANVADGKRIVLARFAPHQILAGRASGDFLTLDLSSLWDPNSKKYRPNHLPASFVRSLPTEIDQLTKHDNLFIYKMIQIDEQSFAISTVKGGIIILNRQGKVLRVINRHAGLIDNTVTGLMLDRSHNLWATTNSGISHIELSVPQSVFNANNGIEGISIASYYYQGQFYVGTYQHILKQLPHQYSPEQDVPQFAPLPNSPGEIWQFKEVAGDLMIASGRGLFKVTDNGTQRIDGSSSDAYALGVSQRWPNHLFMGKMGGLEVFQRDQGQWKLLGKLKEIQDNIRRIATDASGDLWLTTEVQGLIRIHFNGDDPLQIKLHKIGLEHGLPELTSIRASFLNGTLFLASQKGIYSAQIATWNDDSESSKFSPDKRFGSQFSDGSLVVTDISLYANGIYLLQTSDGVQWVERDQTGQFRANSKPFLGLSNIGEALYVHPDSSVWLPGENHYRIDPNSNKNYAEQFSALVRKVAANTKDIIFEGNYGVDGREIPREKTVFQTQQTADQTRQLSYQQNALMFEFAATFFEKPGSTRYQYQLEGFDRQWSEWDSISSKEYTNIPEGQYRFRVRAKNIYGTLANEAEYRFTILPPWYRTLWAYTLWIILGITSIVGLVYLYTLRLRTNKKLLEKEVLARTREAVEQREAADKARHNIAQLAEMGRQITASLDSHAIEENLKSYVKDLLPWDNFGIGLVDWERRLIRFDYVIENDQAVRPYQRSLDSKEQPASHCVLQAKDLLINDLTLDTRELDSFVSIEPEHHHHQVIDDKPRVPRSAIYVPMMLKQKIIGVIFIQNNAINSYHENDVAILRSLAAYAAVAFDNAIAYHRLQLTQSKLVEQEKLAALGALVAGVAHELNTPIGNSLLTASSLDEITTQLVHDINAGSIRRSRIDNFAEHAKNACALLVRNLNNAATLITNFKQISVDQTSDKRRIFNLLTVTTEIASTLGGRIRRDEHHLSINIPDNIELDSYPGPYGQVITNMIINALIHAFDDMKNREIRIIGKKLNDTQIKLVISDNGHGISEDNLNRIFEPFFTTRMGQGGSGLGLHISYNIVTAILGGSIQVKSRIGRGTYFEIILPLVAPETTPEDIAGSL</sequence>
<evidence type="ECO:0000256" key="1">
    <source>
        <dbReference type="ARBA" id="ARBA00000085"/>
    </source>
</evidence>
<comment type="caution">
    <text evidence="6">The sequence shown here is derived from an EMBL/GenBank/DDBJ whole genome shotgun (WGS) entry which is preliminary data.</text>
</comment>
<dbReference type="InterPro" id="IPR011123">
    <property type="entry name" value="Y_Y_Y"/>
</dbReference>
<dbReference type="InterPro" id="IPR005467">
    <property type="entry name" value="His_kinase_dom"/>
</dbReference>
<feature type="domain" description="Histidine kinase" evidence="5">
    <location>
        <begin position="1077"/>
        <end position="1309"/>
    </location>
</feature>
<dbReference type="InterPro" id="IPR004358">
    <property type="entry name" value="Sig_transdc_His_kin-like_C"/>
</dbReference>
<dbReference type="Gene3D" id="2.130.10.10">
    <property type="entry name" value="YVTN repeat-like/Quinoprotein amine dehydrogenase"/>
    <property type="match status" value="3"/>
</dbReference>
<dbReference type="PANTHER" id="PTHR43065">
    <property type="entry name" value="SENSOR HISTIDINE KINASE"/>
    <property type="match status" value="1"/>
</dbReference>
<dbReference type="Pfam" id="PF07495">
    <property type="entry name" value="Y_Y_Y"/>
    <property type="match status" value="1"/>
</dbReference>
<dbReference type="SMART" id="SM00065">
    <property type="entry name" value="GAF"/>
    <property type="match status" value="1"/>
</dbReference>
<dbReference type="PROSITE" id="PS50109">
    <property type="entry name" value="HIS_KIN"/>
    <property type="match status" value="1"/>
</dbReference>
<dbReference type="Gene3D" id="1.10.287.130">
    <property type="match status" value="1"/>
</dbReference>
<keyword evidence="3" id="KW-0597">Phosphoprotein</keyword>
<dbReference type="Pfam" id="PF13185">
    <property type="entry name" value="GAF_2"/>
    <property type="match status" value="1"/>
</dbReference>
<keyword evidence="7" id="KW-1185">Reference proteome</keyword>
<dbReference type="Gene3D" id="3.30.450.40">
    <property type="match status" value="1"/>
</dbReference>
<dbReference type="EMBL" id="JACOGA010000007">
    <property type="protein sequence ID" value="MBC3873816.1"/>
    <property type="molecule type" value="Genomic_DNA"/>
</dbReference>
<evidence type="ECO:0000259" key="5">
    <source>
        <dbReference type="PROSITE" id="PS50109"/>
    </source>
</evidence>
<dbReference type="InterPro" id="IPR013783">
    <property type="entry name" value="Ig-like_fold"/>
</dbReference>
<dbReference type="InterPro" id="IPR036890">
    <property type="entry name" value="HATPase_C_sf"/>
</dbReference>
<dbReference type="InterPro" id="IPR003661">
    <property type="entry name" value="HisK_dim/P_dom"/>
</dbReference>
<protein>
    <recommendedName>
        <fullName evidence="2">histidine kinase</fullName>
        <ecNumber evidence="2">2.7.13.3</ecNumber>
    </recommendedName>
</protein>
<dbReference type="CDD" id="cd00082">
    <property type="entry name" value="HisKA"/>
    <property type="match status" value="1"/>
</dbReference>
<dbReference type="InterPro" id="IPR003018">
    <property type="entry name" value="GAF"/>
</dbReference>
<dbReference type="Gene3D" id="3.30.565.10">
    <property type="entry name" value="Histidine kinase-like ATPase, C-terminal domain"/>
    <property type="match status" value="1"/>
</dbReference>
<keyword evidence="4" id="KW-0472">Membrane</keyword>
<dbReference type="SMART" id="SM00387">
    <property type="entry name" value="HATPase_c"/>
    <property type="match status" value="1"/>
</dbReference>
<organism evidence="6 7">
    <name type="scientific">Undibacterium flavidum</name>
    <dbReference type="NCBI Taxonomy" id="2762297"/>
    <lineage>
        <taxon>Bacteria</taxon>
        <taxon>Pseudomonadati</taxon>
        <taxon>Pseudomonadota</taxon>
        <taxon>Betaproteobacteria</taxon>
        <taxon>Burkholderiales</taxon>
        <taxon>Oxalobacteraceae</taxon>
        <taxon>Undibacterium</taxon>
    </lineage>
</organism>
<dbReference type="EC" id="2.7.13.3" evidence="2"/>
<name>A0ABR6YB78_9BURK</name>
<dbReference type="PANTHER" id="PTHR43065:SF47">
    <property type="match status" value="1"/>
</dbReference>
<feature type="transmembrane region" description="Helical" evidence="4">
    <location>
        <begin position="823"/>
        <end position="844"/>
    </location>
</feature>
<proteinExistence type="predicted"/>
<dbReference type="Pfam" id="PF02518">
    <property type="entry name" value="HATPase_c"/>
    <property type="match status" value="1"/>
</dbReference>
<dbReference type="SUPFAM" id="SSF55874">
    <property type="entry name" value="ATPase domain of HSP90 chaperone/DNA topoisomerase II/histidine kinase"/>
    <property type="match status" value="1"/>
</dbReference>
<dbReference type="Proteomes" id="UP000624279">
    <property type="component" value="Unassembled WGS sequence"/>
</dbReference>
<evidence type="ECO:0000256" key="2">
    <source>
        <dbReference type="ARBA" id="ARBA00012438"/>
    </source>
</evidence>
<dbReference type="InterPro" id="IPR015943">
    <property type="entry name" value="WD40/YVTN_repeat-like_dom_sf"/>
</dbReference>
<accession>A0ABR6YB78</accession>
<keyword evidence="4" id="KW-0812">Transmembrane</keyword>
<evidence type="ECO:0000256" key="3">
    <source>
        <dbReference type="ARBA" id="ARBA00022553"/>
    </source>
</evidence>
<evidence type="ECO:0000313" key="6">
    <source>
        <dbReference type="EMBL" id="MBC3873816.1"/>
    </source>
</evidence>
<dbReference type="RefSeq" id="WP_186941839.1">
    <property type="nucleotide sequence ID" value="NZ_JACOGA010000007.1"/>
</dbReference>
<dbReference type="InterPro" id="IPR029016">
    <property type="entry name" value="GAF-like_dom_sf"/>
</dbReference>
<dbReference type="InterPro" id="IPR003594">
    <property type="entry name" value="HATPase_dom"/>
</dbReference>
<dbReference type="PRINTS" id="PR00344">
    <property type="entry name" value="BCTRLSENSOR"/>
</dbReference>
<dbReference type="SUPFAM" id="SSF63829">
    <property type="entry name" value="Calcium-dependent phosphotriesterase"/>
    <property type="match status" value="2"/>
</dbReference>
<gene>
    <name evidence="6" type="ORF">H8K55_09460</name>
</gene>